<dbReference type="AlphaFoldDB" id="A0AA38SL51"/>
<evidence type="ECO:0000256" key="1">
    <source>
        <dbReference type="SAM" id="MobiDB-lite"/>
    </source>
</evidence>
<sequence>MALIPLLGFCGYPQIKLTRGLTQIYRTSLVNLPGLLKNSPPVIDQRTPETRYAIDTSAGGTIMTKTPGAIKDLIENLAINHYQWPNERAMHGRTHSTPESDAMATLVAKIESLNASFEENIAQITKIPQQPQDVPNLCVVCGGQGHDSTMCPSTAGLTMEELNALQVQPIGQYRVNDLFSPTYNSGWRNHPHLSYKNNQPPPIQQQQPPPQQQVLPPQPQFQPQPPFPQQQPYYPPSQPQYQPRAPPPLPPNTPLQPPPQRSYLESLLRPKLHNKIKRTIISKIPYNKSLLVSRR</sequence>
<reference evidence="2" key="1">
    <citation type="submission" date="2023-03" db="EMBL/GenBank/DDBJ databases">
        <title>Chromosome-scale reference genome and RAD-based genetic map of yellow starthistle (Centaurea solstitialis) reveal putative structural variation and QTLs associated with invader traits.</title>
        <authorList>
            <person name="Reatini B."/>
            <person name="Cang F.A."/>
            <person name="Jiang Q."/>
            <person name="Mckibben M.T.W."/>
            <person name="Barker M.S."/>
            <person name="Rieseberg L.H."/>
            <person name="Dlugosch K.M."/>
        </authorList>
    </citation>
    <scope>NUCLEOTIDE SEQUENCE</scope>
    <source>
        <strain evidence="2">CAN-66</strain>
        <tissue evidence="2">Leaf</tissue>
    </source>
</reference>
<protein>
    <submittedName>
        <fullName evidence="2">Uncharacterized protein</fullName>
    </submittedName>
</protein>
<dbReference type="Proteomes" id="UP001172457">
    <property type="component" value="Chromosome 6"/>
</dbReference>
<comment type="caution">
    <text evidence="2">The sequence shown here is derived from an EMBL/GenBank/DDBJ whole genome shotgun (WGS) entry which is preliminary data.</text>
</comment>
<organism evidence="2 3">
    <name type="scientific">Centaurea solstitialis</name>
    <name type="common">yellow star-thistle</name>
    <dbReference type="NCBI Taxonomy" id="347529"/>
    <lineage>
        <taxon>Eukaryota</taxon>
        <taxon>Viridiplantae</taxon>
        <taxon>Streptophyta</taxon>
        <taxon>Embryophyta</taxon>
        <taxon>Tracheophyta</taxon>
        <taxon>Spermatophyta</taxon>
        <taxon>Magnoliopsida</taxon>
        <taxon>eudicotyledons</taxon>
        <taxon>Gunneridae</taxon>
        <taxon>Pentapetalae</taxon>
        <taxon>asterids</taxon>
        <taxon>campanulids</taxon>
        <taxon>Asterales</taxon>
        <taxon>Asteraceae</taxon>
        <taxon>Carduoideae</taxon>
        <taxon>Cardueae</taxon>
        <taxon>Centaureinae</taxon>
        <taxon>Centaurea</taxon>
    </lineage>
</organism>
<feature type="region of interest" description="Disordered" evidence="1">
    <location>
        <begin position="189"/>
        <end position="262"/>
    </location>
</feature>
<evidence type="ECO:0000313" key="2">
    <source>
        <dbReference type="EMBL" id="KAJ9543864.1"/>
    </source>
</evidence>
<evidence type="ECO:0000313" key="3">
    <source>
        <dbReference type="Proteomes" id="UP001172457"/>
    </source>
</evidence>
<keyword evidence="3" id="KW-1185">Reference proteome</keyword>
<dbReference type="EMBL" id="JARYMX010000006">
    <property type="protein sequence ID" value="KAJ9543864.1"/>
    <property type="molecule type" value="Genomic_DNA"/>
</dbReference>
<feature type="compositionally biased region" description="Pro residues" evidence="1">
    <location>
        <begin position="199"/>
        <end position="260"/>
    </location>
</feature>
<gene>
    <name evidence="2" type="ORF">OSB04_023571</name>
</gene>
<name>A0AA38SL51_9ASTR</name>
<proteinExistence type="predicted"/>
<accession>A0AA38SL51</accession>